<name>A0A1X0G676_MYCNT</name>
<sequence>MPSLSMDVFGPAGAGEAPGAAVGDGDAAGAGPGAGPCVSSGSAPATAVDAAQPATIRLAATNLAAVGTPPIEIEGTGVNNLIHIDVKSPRAANQTATNA</sequence>
<reference evidence="2 3" key="1">
    <citation type="submission" date="2017-02" db="EMBL/GenBank/DDBJ databases">
        <title>The new phylogeny of genus Mycobacterium.</title>
        <authorList>
            <person name="Tortoli E."/>
            <person name="Trovato A."/>
            <person name="Cirillo D.M."/>
        </authorList>
    </citation>
    <scope>NUCLEOTIDE SEQUENCE [LARGE SCALE GENOMIC DNA]</scope>
    <source>
        <strain evidence="2 3">DSM 45255</strain>
    </source>
</reference>
<feature type="compositionally biased region" description="Low complexity" evidence="1">
    <location>
        <begin position="10"/>
        <end position="25"/>
    </location>
</feature>
<dbReference type="STRING" id="560555.BST30_01455"/>
<feature type="compositionally biased region" description="Low complexity" evidence="1">
    <location>
        <begin position="35"/>
        <end position="48"/>
    </location>
</feature>
<dbReference type="Proteomes" id="UP000192760">
    <property type="component" value="Unassembled WGS sequence"/>
</dbReference>
<gene>
    <name evidence="2" type="ORF">BST30_01455</name>
</gene>
<evidence type="ECO:0000313" key="2">
    <source>
        <dbReference type="EMBL" id="ORB09279.1"/>
    </source>
</evidence>
<feature type="region of interest" description="Disordered" evidence="1">
    <location>
        <begin position="1"/>
        <end position="48"/>
    </location>
</feature>
<organism evidence="2 3">
    <name type="scientific">Mycobacterium mantenii</name>
    <dbReference type="NCBI Taxonomy" id="560555"/>
    <lineage>
        <taxon>Bacteria</taxon>
        <taxon>Bacillati</taxon>
        <taxon>Actinomycetota</taxon>
        <taxon>Actinomycetes</taxon>
        <taxon>Mycobacteriales</taxon>
        <taxon>Mycobacteriaceae</taxon>
        <taxon>Mycobacterium</taxon>
        <taxon>Mycobacterium avium complex (MAC)</taxon>
    </lineage>
</organism>
<dbReference type="AlphaFoldDB" id="A0A1X0G676"/>
<protein>
    <submittedName>
        <fullName evidence="2">Uncharacterized protein</fullName>
    </submittedName>
</protein>
<evidence type="ECO:0000313" key="3">
    <source>
        <dbReference type="Proteomes" id="UP000192760"/>
    </source>
</evidence>
<proteinExistence type="predicted"/>
<comment type="caution">
    <text evidence="2">The sequence shown here is derived from an EMBL/GenBank/DDBJ whole genome shotgun (WGS) entry which is preliminary data.</text>
</comment>
<accession>A0A1X0G676</accession>
<evidence type="ECO:0000256" key="1">
    <source>
        <dbReference type="SAM" id="MobiDB-lite"/>
    </source>
</evidence>
<dbReference type="EMBL" id="MVHW01000001">
    <property type="protein sequence ID" value="ORB09279.1"/>
    <property type="molecule type" value="Genomic_DNA"/>
</dbReference>